<dbReference type="EMBL" id="ASPP01019812">
    <property type="protein sequence ID" value="ETO14743.1"/>
    <property type="molecule type" value="Genomic_DNA"/>
</dbReference>
<feature type="compositionally biased region" description="Basic and acidic residues" evidence="1">
    <location>
        <begin position="262"/>
        <end position="271"/>
    </location>
</feature>
<proteinExistence type="predicted"/>
<evidence type="ECO:0000256" key="1">
    <source>
        <dbReference type="SAM" id="MobiDB-lite"/>
    </source>
</evidence>
<dbReference type="Proteomes" id="UP000023152">
    <property type="component" value="Unassembled WGS sequence"/>
</dbReference>
<gene>
    <name evidence="3" type="ORF">RFI_22627</name>
</gene>
<keyword evidence="2" id="KW-1133">Transmembrane helix</keyword>
<keyword evidence="2" id="KW-0812">Transmembrane</keyword>
<name>X6ML52_RETFI</name>
<sequence length="316" mass="38104">MSQFAHFFFREKRNNTTHMEYSKNTIVSKFHKKTHFFLFVFFLLMFSFPLITAMSNCNHTVAKVRCNCNRGHVICRKCQRNSLHNIIDNLDFNSNNNFWNLIHPKFKDFRDAFNLSLDIRCNQHTGIARMKNFTSDTIEIIKGLREQLRNYRNNIPIEDEYLVQSEDEQEEKENEEEDQEEEKENDEEEQKEGQKEEHEQFYFNEIQENELDYLRNENNALKVALKNLRNENNNLKEKLDQFQHENNTIKEKLDQSQQENNTIKEKLDQSQNENKDVNLRLSFENLLQSLQHQINHSLKRNFNQMNNEISSNQKQI</sequence>
<feature type="transmembrane region" description="Helical" evidence="2">
    <location>
        <begin position="36"/>
        <end position="55"/>
    </location>
</feature>
<accession>X6ML52</accession>
<organism evidence="3 4">
    <name type="scientific">Reticulomyxa filosa</name>
    <dbReference type="NCBI Taxonomy" id="46433"/>
    <lineage>
        <taxon>Eukaryota</taxon>
        <taxon>Sar</taxon>
        <taxon>Rhizaria</taxon>
        <taxon>Retaria</taxon>
        <taxon>Foraminifera</taxon>
        <taxon>Monothalamids</taxon>
        <taxon>Reticulomyxidae</taxon>
        <taxon>Reticulomyxa</taxon>
    </lineage>
</organism>
<dbReference type="Gene3D" id="6.10.250.3110">
    <property type="match status" value="1"/>
</dbReference>
<feature type="compositionally biased region" description="Basic and acidic residues" evidence="1">
    <location>
        <begin position="191"/>
        <end position="200"/>
    </location>
</feature>
<evidence type="ECO:0000313" key="3">
    <source>
        <dbReference type="EMBL" id="ETO14743.1"/>
    </source>
</evidence>
<feature type="region of interest" description="Disordered" evidence="1">
    <location>
        <begin position="159"/>
        <end position="200"/>
    </location>
</feature>
<evidence type="ECO:0000313" key="4">
    <source>
        <dbReference type="Proteomes" id="UP000023152"/>
    </source>
</evidence>
<comment type="caution">
    <text evidence="3">The sequence shown here is derived from an EMBL/GenBank/DDBJ whole genome shotgun (WGS) entry which is preliminary data.</text>
</comment>
<feature type="compositionally biased region" description="Acidic residues" evidence="1">
    <location>
        <begin position="159"/>
        <end position="190"/>
    </location>
</feature>
<keyword evidence="2" id="KW-0472">Membrane</keyword>
<evidence type="ECO:0000256" key="2">
    <source>
        <dbReference type="SAM" id="Phobius"/>
    </source>
</evidence>
<reference evidence="3 4" key="1">
    <citation type="journal article" date="2013" name="Curr. Biol.">
        <title>The Genome of the Foraminiferan Reticulomyxa filosa.</title>
        <authorList>
            <person name="Glockner G."/>
            <person name="Hulsmann N."/>
            <person name="Schleicher M."/>
            <person name="Noegel A.A."/>
            <person name="Eichinger L."/>
            <person name="Gallinger C."/>
            <person name="Pawlowski J."/>
            <person name="Sierra R."/>
            <person name="Euteneuer U."/>
            <person name="Pillet L."/>
            <person name="Moustafa A."/>
            <person name="Platzer M."/>
            <person name="Groth M."/>
            <person name="Szafranski K."/>
            <person name="Schliwa M."/>
        </authorList>
    </citation>
    <scope>NUCLEOTIDE SEQUENCE [LARGE SCALE GENOMIC DNA]</scope>
</reference>
<dbReference type="AlphaFoldDB" id="X6ML52"/>
<feature type="region of interest" description="Disordered" evidence="1">
    <location>
        <begin position="251"/>
        <end position="271"/>
    </location>
</feature>
<protein>
    <submittedName>
        <fullName evidence="3">Uncharacterized protein</fullName>
    </submittedName>
</protein>
<keyword evidence="4" id="KW-1185">Reference proteome</keyword>